<dbReference type="EMBL" id="CP053418">
    <property type="protein sequence ID" value="QJW85208.1"/>
    <property type="molecule type" value="Genomic_DNA"/>
</dbReference>
<evidence type="ECO:0000313" key="3">
    <source>
        <dbReference type="Proteomes" id="UP000500826"/>
    </source>
</evidence>
<protein>
    <submittedName>
        <fullName evidence="2">Helix-turn-helix domain-containing protein</fullName>
    </submittedName>
</protein>
<dbReference type="Proteomes" id="UP000500826">
    <property type="component" value="Chromosome"/>
</dbReference>
<evidence type="ECO:0000313" key="2">
    <source>
        <dbReference type="EMBL" id="QJW85208.1"/>
    </source>
</evidence>
<gene>
    <name evidence="2" type="ORF">HK414_22575</name>
</gene>
<reference evidence="2 3" key="2">
    <citation type="submission" date="2020-05" db="EMBL/GenBank/DDBJ databases">
        <authorList>
            <person name="Khan S.A."/>
            <person name="Jeon C.O."/>
            <person name="Chun B.H."/>
        </authorList>
    </citation>
    <scope>NUCLEOTIDE SEQUENCE [LARGE SCALE GENOMIC DNA]</scope>
    <source>
        <strain evidence="2 3">H242</strain>
    </source>
</reference>
<sequence length="64" mass="7424">MNSEKDLPLLMTMADACVFLNVSRRTVLRMVAAEALPEPKTLKNFRQRYFQRAEFLKHVAKGLK</sequence>
<name>A0ABX6P781_9BURK</name>
<dbReference type="Pfam" id="PF12728">
    <property type="entry name" value="HTH_17"/>
    <property type="match status" value="1"/>
</dbReference>
<evidence type="ECO:0000259" key="1">
    <source>
        <dbReference type="Pfam" id="PF12728"/>
    </source>
</evidence>
<feature type="domain" description="Helix-turn-helix" evidence="1">
    <location>
        <begin position="10"/>
        <end position="61"/>
    </location>
</feature>
<keyword evidence="3" id="KW-1185">Reference proteome</keyword>
<reference evidence="2 3" key="1">
    <citation type="submission" date="2020-05" db="EMBL/GenBank/DDBJ databases">
        <title>Ramlibacter rhizophilus sp. nov., isolated from rhizosphere soil of national flower Mugunghwa from South Korea.</title>
        <authorList>
            <person name="Zheng-Fei Y."/>
            <person name="Huan T."/>
        </authorList>
    </citation>
    <scope>NUCLEOTIDE SEQUENCE [LARGE SCALE GENOMIC DNA]</scope>
    <source>
        <strain evidence="2 3">H242</strain>
    </source>
</reference>
<proteinExistence type="predicted"/>
<organism evidence="2 3">
    <name type="scientific">Ramlibacter terrae</name>
    <dbReference type="NCBI Taxonomy" id="2732511"/>
    <lineage>
        <taxon>Bacteria</taxon>
        <taxon>Pseudomonadati</taxon>
        <taxon>Pseudomonadota</taxon>
        <taxon>Betaproteobacteria</taxon>
        <taxon>Burkholderiales</taxon>
        <taxon>Comamonadaceae</taxon>
        <taxon>Ramlibacter</taxon>
    </lineage>
</organism>
<accession>A0ABX6P781</accession>
<dbReference type="InterPro" id="IPR041657">
    <property type="entry name" value="HTH_17"/>
</dbReference>